<dbReference type="Pfam" id="PF11167">
    <property type="entry name" value="DUF2953"/>
    <property type="match status" value="1"/>
</dbReference>
<evidence type="ECO:0000313" key="2">
    <source>
        <dbReference type="Proteomes" id="UP000001556"/>
    </source>
</evidence>
<dbReference type="STRING" id="349161.Dred_1137"/>
<gene>
    <name evidence="1" type="ordered locus">Dred_1137</name>
</gene>
<proteinExistence type="predicted"/>
<dbReference type="InterPro" id="IPR021338">
    <property type="entry name" value="DUF2953"/>
</dbReference>
<evidence type="ECO:0008006" key="3">
    <source>
        <dbReference type="Google" id="ProtNLM"/>
    </source>
</evidence>
<protein>
    <recommendedName>
        <fullName evidence="3">DUF2953 domain-containing protein</fullName>
    </recommendedName>
</protein>
<evidence type="ECO:0000313" key="1">
    <source>
        <dbReference type="EMBL" id="ABO49671.1"/>
    </source>
</evidence>
<name>A4J3L8_DESRM</name>
<sequence length="209" mass="23941">MVLVSHIKVHFKYFRVAEDDTISFEFFLLGFIHYKIEVPVVIFQQKLSGISLTTRTELETGGDHSEELLGKQEKRTISSIGEAKNLCHRWWPFFRAIKPDMDYLLAHLSLERFVWKLRIGTGDAAVTGIITGVAWGIMGSITSLFYKKIATNKPEPELQVEPNFKKEVFSTSIDCIFKIRVVNIMVTGIKILQKKVKRRGVNDVVRTSH</sequence>
<dbReference type="EMBL" id="CP000612">
    <property type="protein sequence ID" value="ABO49671.1"/>
    <property type="molecule type" value="Genomic_DNA"/>
</dbReference>
<dbReference type="HOGENOM" id="CLU_097083_1_0_9"/>
<dbReference type="KEGG" id="drm:Dred_1137"/>
<dbReference type="eggNOG" id="ENOG50330CC">
    <property type="taxonomic scope" value="Bacteria"/>
</dbReference>
<dbReference type="AlphaFoldDB" id="A4J3L8"/>
<reference evidence="1 2" key="1">
    <citation type="submission" date="2007-03" db="EMBL/GenBank/DDBJ databases">
        <title>Complete sequence of Desulfotomaculum reducens MI-1.</title>
        <authorList>
            <consortium name="US DOE Joint Genome Institute"/>
            <person name="Copeland A."/>
            <person name="Lucas S."/>
            <person name="Lapidus A."/>
            <person name="Barry K."/>
            <person name="Detter J.C."/>
            <person name="Glavina del Rio T."/>
            <person name="Hammon N."/>
            <person name="Israni S."/>
            <person name="Dalin E."/>
            <person name="Tice H."/>
            <person name="Pitluck S."/>
            <person name="Sims D."/>
            <person name="Brettin T."/>
            <person name="Bruce D."/>
            <person name="Han C."/>
            <person name="Tapia R."/>
            <person name="Schmutz J."/>
            <person name="Larimer F."/>
            <person name="Land M."/>
            <person name="Hauser L."/>
            <person name="Kyrpides N."/>
            <person name="Kim E."/>
            <person name="Tebo B.M."/>
            <person name="Richardson P."/>
        </authorList>
    </citation>
    <scope>NUCLEOTIDE SEQUENCE [LARGE SCALE GENOMIC DNA]</scope>
    <source>
        <strain evidence="1 2">MI-1</strain>
    </source>
</reference>
<accession>A4J3L8</accession>
<keyword evidence="2" id="KW-1185">Reference proteome</keyword>
<organism evidence="1 2">
    <name type="scientific">Desulforamulus reducens (strain ATCC BAA-1160 / DSM 100696 / MI-1)</name>
    <name type="common">Desulfotomaculum reducens</name>
    <dbReference type="NCBI Taxonomy" id="349161"/>
    <lineage>
        <taxon>Bacteria</taxon>
        <taxon>Bacillati</taxon>
        <taxon>Bacillota</taxon>
        <taxon>Clostridia</taxon>
        <taxon>Eubacteriales</taxon>
        <taxon>Peptococcaceae</taxon>
        <taxon>Desulforamulus</taxon>
    </lineage>
</organism>
<dbReference type="Proteomes" id="UP000001556">
    <property type="component" value="Chromosome"/>
</dbReference>